<dbReference type="NCBIfam" id="TIGR00220">
    <property type="entry name" value="mscL"/>
    <property type="match status" value="1"/>
</dbReference>
<keyword evidence="3 10" id="KW-0813">Transport</keyword>
<dbReference type="Pfam" id="PF01741">
    <property type="entry name" value="MscL"/>
    <property type="match status" value="1"/>
</dbReference>
<dbReference type="InterPro" id="IPR001185">
    <property type="entry name" value="MS_channel"/>
</dbReference>
<comment type="subcellular location">
    <subcellularLocation>
        <location evidence="1 10">Cell membrane</location>
        <topology evidence="1 10">Multi-pass membrane protein</topology>
    </subcellularLocation>
</comment>
<proteinExistence type="inferred from homology"/>
<dbReference type="PRINTS" id="PR01264">
    <property type="entry name" value="MECHCHANNEL"/>
</dbReference>
<evidence type="ECO:0000256" key="3">
    <source>
        <dbReference type="ARBA" id="ARBA00022448"/>
    </source>
</evidence>
<feature type="transmembrane region" description="Helical" evidence="10">
    <location>
        <begin position="40"/>
        <end position="65"/>
    </location>
</feature>
<evidence type="ECO:0000256" key="10">
    <source>
        <dbReference type="HAMAP-Rule" id="MF_00115"/>
    </source>
</evidence>
<comment type="subunit">
    <text evidence="10">Homopentamer.</text>
</comment>
<sequence>MEVRGEGLARIHGFVTGEAGDNEEHHMIQGFKEFILRGNVIDLAVAVVIGAAFTAVVTAIVSSIINPFIALFWKPDENGTIGITVNGLWGPVTFPIGDLINAIIAFLAVAIVVYFVFVVPMNRLKERAAAKAGLTQADEEPQLPTEAELLVQIRDLLAQQPPATKV</sequence>
<gene>
    <name evidence="10 11" type="primary">mscL</name>
    <name evidence="11" type="ORF">GCM10009777_32450</name>
</gene>
<dbReference type="PANTHER" id="PTHR30266">
    <property type="entry name" value="MECHANOSENSITIVE CHANNEL MSCL"/>
    <property type="match status" value="1"/>
</dbReference>
<name>A0ABP5EE12_9MICO</name>
<keyword evidence="5 10" id="KW-0812">Transmembrane</keyword>
<dbReference type="HAMAP" id="MF_00115">
    <property type="entry name" value="MscL"/>
    <property type="match status" value="1"/>
</dbReference>
<evidence type="ECO:0000313" key="12">
    <source>
        <dbReference type="Proteomes" id="UP001500326"/>
    </source>
</evidence>
<dbReference type="InterPro" id="IPR036019">
    <property type="entry name" value="MscL_channel"/>
</dbReference>
<keyword evidence="8 10" id="KW-0472">Membrane</keyword>
<evidence type="ECO:0000256" key="1">
    <source>
        <dbReference type="ARBA" id="ARBA00004651"/>
    </source>
</evidence>
<evidence type="ECO:0000256" key="2">
    <source>
        <dbReference type="ARBA" id="ARBA00007254"/>
    </source>
</evidence>
<reference evidence="12" key="1">
    <citation type="journal article" date="2019" name="Int. J. Syst. Evol. Microbiol.">
        <title>The Global Catalogue of Microorganisms (GCM) 10K type strain sequencing project: providing services to taxonomists for standard genome sequencing and annotation.</title>
        <authorList>
            <consortium name="The Broad Institute Genomics Platform"/>
            <consortium name="The Broad Institute Genome Sequencing Center for Infectious Disease"/>
            <person name="Wu L."/>
            <person name="Ma J."/>
        </authorList>
    </citation>
    <scope>NUCLEOTIDE SEQUENCE [LARGE SCALE GENOMIC DNA]</scope>
    <source>
        <strain evidence="12">JCM 14902</strain>
    </source>
</reference>
<comment type="caution">
    <text evidence="11">The sequence shown here is derived from an EMBL/GenBank/DDBJ whole genome shotgun (WGS) entry which is preliminary data.</text>
</comment>
<dbReference type="InterPro" id="IPR037673">
    <property type="entry name" value="MSC/AndL"/>
</dbReference>
<dbReference type="SUPFAM" id="SSF81330">
    <property type="entry name" value="Gated mechanosensitive channel"/>
    <property type="match status" value="1"/>
</dbReference>
<dbReference type="PANTHER" id="PTHR30266:SF2">
    <property type="entry name" value="LARGE-CONDUCTANCE MECHANOSENSITIVE CHANNEL"/>
    <property type="match status" value="1"/>
</dbReference>
<evidence type="ECO:0000256" key="4">
    <source>
        <dbReference type="ARBA" id="ARBA00022475"/>
    </source>
</evidence>
<dbReference type="PROSITE" id="PS01327">
    <property type="entry name" value="MSCL"/>
    <property type="match status" value="1"/>
</dbReference>
<evidence type="ECO:0000313" key="11">
    <source>
        <dbReference type="EMBL" id="GAA1994269.1"/>
    </source>
</evidence>
<dbReference type="InterPro" id="IPR019823">
    <property type="entry name" value="Mechanosensitive_channel_CS"/>
</dbReference>
<evidence type="ECO:0000256" key="5">
    <source>
        <dbReference type="ARBA" id="ARBA00022692"/>
    </source>
</evidence>
<comment type="function">
    <text evidence="10">Channel that opens in response to stretch forces in the membrane lipid bilayer. May participate in the regulation of osmotic pressure changes within the cell.</text>
</comment>
<evidence type="ECO:0000256" key="8">
    <source>
        <dbReference type="ARBA" id="ARBA00023136"/>
    </source>
</evidence>
<evidence type="ECO:0000256" key="6">
    <source>
        <dbReference type="ARBA" id="ARBA00022989"/>
    </source>
</evidence>
<dbReference type="EMBL" id="BAAAOH010000001">
    <property type="protein sequence ID" value="GAA1994269.1"/>
    <property type="molecule type" value="Genomic_DNA"/>
</dbReference>
<keyword evidence="7 10" id="KW-0406">Ion transport</keyword>
<evidence type="ECO:0000256" key="7">
    <source>
        <dbReference type="ARBA" id="ARBA00023065"/>
    </source>
</evidence>
<dbReference type="Gene3D" id="1.10.1200.120">
    <property type="entry name" value="Large-conductance mechanosensitive channel, MscL, domain 1"/>
    <property type="match status" value="1"/>
</dbReference>
<keyword evidence="9 10" id="KW-0407">Ion channel</keyword>
<evidence type="ECO:0000256" key="9">
    <source>
        <dbReference type="ARBA" id="ARBA00023303"/>
    </source>
</evidence>
<dbReference type="Proteomes" id="UP001500326">
    <property type="component" value="Unassembled WGS sequence"/>
</dbReference>
<comment type="similarity">
    <text evidence="2 10">Belongs to the MscL family.</text>
</comment>
<keyword evidence="4 10" id="KW-1003">Cell membrane</keyword>
<protein>
    <recommendedName>
        <fullName evidence="10">Large-conductance mechanosensitive channel</fullName>
    </recommendedName>
</protein>
<keyword evidence="6 10" id="KW-1133">Transmembrane helix</keyword>
<keyword evidence="12" id="KW-1185">Reference proteome</keyword>
<accession>A0ABP5EE12</accession>
<feature type="transmembrane region" description="Helical" evidence="10">
    <location>
        <begin position="99"/>
        <end position="119"/>
    </location>
</feature>
<organism evidence="11 12">
    <name type="scientific">Microbacterium pumilum</name>
    <dbReference type="NCBI Taxonomy" id="344165"/>
    <lineage>
        <taxon>Bacteria</taxon>
        <taxon>Bacillati</taxon>
        <taxon>Actinomycetota</taxon>
        <taxon>Actinomycetes</taxon>
        <taxon>Micrococcales</taxon>
        <taxon>Microbacteriaceae</taxon>
        <taxon>Microbacterium</taxon>
    </lineage>
</organism>